<keyword evidence="4" id="KW-1185">Reference proteome</keyword>
<accession>A0ABW7XHA3</accession>
<dbReference type="GO" id="GO:0016787">
    <property type="term" value="F:hydrolase activity"/>
    <property type="evidence" value="ECO:0007669"/>
    <property type="project" value="UniProtKB-KW"/>
</dbReference>
<proteinExistence type="predicted"/>
<dbReference type="RefSeq" id="WP_397403183.1">
    <property type="nucleotide sequence ID" value="NZ_JBIRYI010000004.1"/>
</dbReference>
<dbReference type="Gene3D" id="2.30.280.20">
    <property type="match status" value="1"/>
</dbReference>
<evidence type="ECO:0000313" key="4">
    <source>
        <dbReference type="Proteomes" id="UP001611580"/>
    </source>
</evidence>
<dbReference type="InterPro" id="IPR041409">
    <property type="entry name" value="RE_AspBHI_N"/>
</dbReference>
<organism evidence="3 4">
    <name type="scientific">Promicromonospora kroppenstedtii</name>
    <dbReference type="NCBI Taxonomy" id="440482"/>
    <lineage>
        <taxon>Bacteria</taxon>
        <taxon>Bacillati</taxon>
        <taxon>Actinomycetota</taxon>
        <taxon>Actinomycetes</taxon>
        <taxon>Micrococcales</taxon>
        <taxon>Promicromonosporaceae</taxon>
        <taxon>Promicromonospora</taxon>
    </lineage>
</organism>
<gene>
    <name evidence="3" type="ORF">ACH47X_08255</name>
</gene>
<dbReference type="EC" id="3.1.21.-" evidence="3"/>
<dbReference type="InterPro" id="IPR011856">
    <property type="entry name" value="tRNA_endonuc-like_dom_sf"/>
</dbReference>
<evidence type="ECO:0000259" key="2">
    <source>
        <dbReference type="Pfam" id="PF18062"/>
    </source>
</evidence>
<keyword evidence="3" id="KW-0540">Nuclease</keyword>
<sequence>MSESVFFADLQMADLVLDRVYQGGSKGNMGDDPIGKLLPVGNQGGFRYKGSVEKQDVRLVVLYTSGEETDWPDQLDPTTGDFTYYGDNRKPGRGLHETQRKGNLLLRDIFDWSRGDATGRAAVPPLLLFQKSSGRDVVFRGLLAPGSPRLESDEELVAVWRTTRELRFQNYRAHFTMLNTPAVTRSWIDQILAGEPLGDACPPEWRAWVKSRSYRALEAPRTIAIRTKEEQLPLAADRWILEIIYEHFSHDPIQFEHFAASIWARFDSNVEAVEVTRPSRDGGRDALGTYRLGPLTDPVRLQFALEAKCYGLDTGIGVKMISRLISRLKHREFGVFVTTSFVSQQAYTEIREDQHPVVFITGRDIVESVKRRSLNRHAALETFLRTEYPVERSVVEAAFQDGLAAREPAAKG</sequence>
<keyword evidence="3" id="KW-0255">Endonuclease</keyword>
<reference evidence="3 4" key="1">
    <citation type="submission" date="2024-10" db="EMBL/GenBank/DDBJ databases">
        <title>The Natural Products Discovery Center: Release of the First 8490 Sequenced Strains for Exploring Actinobacteria Biosynthetic Diversity.</title>
        <authorList>
            <person name="Kalkreuter E."/>
            <person name="Kautsar S.A."/>
            <person name="Yang D."/>
            <person name="Bader C.D."/>
            <person name="Teijaro C.N."/>
            <person name="Fluegel L."/>
            <person name="Davis C.M."/>
            <person name="Simpson J.R."/>
            <person name="Lauterbach L."/>
            <person name="Steele A.D."/>
            <person name="Gui C."/>
            <person name="Meng S."/>
            <person name="Li G."/>
            <person name="Viehrig K."/>
            <person name="Ye F."/>
            <person name="Su P."/>
            <person name="Kiefer A.F."/>
            <person name="Nichols A."/>
            <person name="Cepeda A.J."/>
            <person name="Yan W."/>
            <person name="Fan B."/>
            <person name="Jiang Y."/>
            <person name="Adhikari A."/>
            <person name="Zheng C.-J."/>
            <person name="Schuster L."/>
            <person name="Cowan T.M."/>
            <person name="Smanski M.J."/>
            <person name="Chevrette M.G."/>
            <person name="De Carvalho L.P.S."/>
            <person name="Shen B."/>
        </authorList>
    </citation>
    <scope>NUCLEOTIDE SEQUENCE [LARGE SCALE GENOMIC DNA]</scope>
    <source>
        <strain evidence="3 4">NPDC019481</strain>
    </source>
</reference>
<keyword evidence="3" id="KW-0378">Hydrolase</keyword>
<dbReference type="Proteomes" id="UP001611580">
    <property type="component" value="Unassembled WGS sequence"/>
</dbReference>
<comment type="caution">
    <text evidence="3">The sequence shown here is derived from an EMBL/GenBank/DDBJ whole genome shotgun (WGS) entry which is preliminary data.</text>
</comment>
<dbReference type="EMBL" id="JBIRYI010000004">
    <property type="protein sequence ID" value="MFI2486887.1"/>
    <property type="molecule type" value="Genomic_DNA"/>
</dbReference>
<dbReference type="Gene3D" id="3.40.1350.10">
    <property type="match status" value="1"/>
</dbReference>
<name>A0ABW7XHA3_9MICO</name>
<dbReference type="InterPro" id="IPR007560">
    <property type="entry name" value="Restrct_endonuc_IV_Mrr"/>
</dbReference>
<feature type="domain" description="Restriction endonuclease AspBHI N-terminal" evidence="2">
    <location>
        <begin position="27"/>
        <end position="212"/>
    </location>
</feature>
<dbReference type="GO" id="GO:0004519">
    <property type="term" value="F:endonuclease activity"/>
    <property type="evidence" value="ECO:0007669"/>
    <property type="project" value="UniProtKB-KW"/>
</dbReference>
<dbReference type="Pfam" id="PF18062">
    <property type="entry name" value="RE_AspBHI_N"/>
    <property type="match status" value="1"/>
</dbReference>
<protein>
    <submittedName>
        <fullName evidence="3">Restriction endonuclease</fullName>
        <ecNumber evidence="3">3.1.21.-</ecNumber>
    </submittedName>
</protein>
<evidence type="ECO:0000259" key="1">
    <source>
        <dbReference type="Pfam" id="PF04471"/>
    </source>
</evidence>
<dbReference type="Pfam" id="PF04471">
    <property type="entry name" value="Mrr_cat"/>
    <property type="match status" value="1"/>
</dbReference>
<feature type="domain" description="Restriction endonuclease type IV Mrr" evidence="1">
    <location>
        <begin position="251"/>
        <end position="367"/>
    </location>
</feature>
<evidence type="ECO:0000313" key="3">
    <source>
        <dbReference type="EMBL" id="MFI2486887.1"/>
    </source>
</evidence>